<protein>
    <submittedName>
        <fullName evidence="1">Uncharacterized protein</fullName>
    </submittedName>
</protein>
<accession>A0A0L8FUU5</accession>
<name>A0A0L8FUU5_OCTBM</name>
<organism evidence="1">
    <name type="scientific">Octopus bimaculoides</name>
    <name type="common">California two-spotted octopus</name>
    <dbReference type="NCBI Taxonomy" id="37653"/>
    <lineage>
        <taxon>Eukaryota</taxon>
        <taxon>Metazoa</taxon>
        <taxon>Spiralia</taxon>
        <taxon>Lophotrochozoa</taxon>
        <taxon>Mollusca</taxon>
        <taxon>Cephalopoda</taxon>
        <taxon>Coleoidea</taxon>
        <taxon>Octopodiformes</taxon>
        <taxon>Octopoda</taxon>
        <taxon>Incirrata</taxon>
        <taxon>Octopodidae</taxon>
        <taxon>Octopus</taxon>
    </lineage>
</organism>
<gene>
    <name evidence="1" type="ORF">OCBIM_22007247mg</name>
</gene>
<reference evidence="1" key="1">
    <citation type="submission" date="2015-07" db="EMBL/GenBank/DDBJ databases">
        <title>MeaNS - Measles Nucleotide Surveillance Program.</title>
        <authorList>
            <person name="Tran T."/>
            <person name="Druce J."/>
        </authorList>
    </citation>
    <scope>NUCLEOTIDE SEQUENCE</scope>
    <source>
        <strain evidence="1">UCB-OBI-ISO-001</strain>
        <tissue evidence="1">Gonad</tissue>
    </source>
</reference>
<dbReference type="AlphaFoldDB" id="A0A0L8FUU5"/>
<sequence length="80" mass="9704">MKKIPISGIISIVIKYAYVNNYLLAEILSSLCTYIDICKMMEKRNYLNTIEKYFFEKILFREKGFIFKFWCPKVYKNHMN</sequence>
<dbReference type="EMBL" id="KQ426259">
    <property type="protein sequence ID" value="KOF68477.1"/>
    <property type="molecule type" value="Genomic_DNA"/>
</dbReference>
<evidence type="ECO:0000313" key="1">
    <source>
        <dbReference type="EMBL" id="KOF68477.1"/>
    </source>
</evidence>
<proteinExistence type="predicted"/>